<proteinExistence type="predicted"/>
<evidence type="ECO:0000313" key="2">
    <source>
        <dbReference type="Proteomes" id="UP000003160"/>
    </source>
</evidence>
<keyword evidence="2" id="KW-1185">Reference proteome</keyword>
<gene>
    <name evidence="1" type="ORF">HMPREF0645_0553</name>
</gene>
<organism evidence="1 2">
    <name type="scientific">Hallella bergensis DSM 17361</name>
    <dbReference type="NCBI Taxonomy" id="585502"/>
    <lineage>
        <taxon>Bacteria</taxon>
        <taxon>Pseudomonadati</taxon>
        <taxon>Bacteroidota</taxon>
        <taxon>Bacteroidia</taxon>
        <taxon>Bacteroidales</taxon>
        <taxon>Prevotellaceae</taxon>
        <taxon>Hallella</taxon>
    </lineage>
</organism>
<sequence>MSHSFKKRYSPDILRFGEDERRNIQLTIIRKLMNSSKFKIYN</sequence>
<dbReference type="AlphaFoldDB" id="D1PUB8"/>
<evidence type="ECO:0000313" key="1">
    <source>
        <dbReference type="EMBL" id="EFA45030.1"/>
    </source>
</evidence>
<accession>D1PUB8</accession>
<protein>
    <submittedName>
        <fullName evidence="1">Uncharacterized protein</fullName>
    </submittedName>
</protein>
<comment type="caution">
    <text evidence="1">The sequence shown here is derived from an EMBL/GenBank/DDBJ whole genome shotgun (WGS) entry which is preliminary data.</text>
</comment>
<dbReference type="HOGENOM" id="CLU_3255692_0_0_10"/>
<reference evidence="1 2" key="1">
    <citation type="submission" date="2009-10" db="EMBL/GenBank/DDBJ databases">
        <authorList>
            <person name="Qin X."/>
            <person name="Bachman B."/>
            <person name="Battles P."/>
            <person name="Bell A."/>
            <person name="Bess C."/>
            <person name="Bickham C."/>
            <person name="Chaboub L."/>
            <person name="Chen D."/>
            <person name="Coyle M."/>
            <person name="Deiros D.R."/>
            <person name="Dinh H."/>
            <person name="Forbes L."/>
            <person name="Fowler G."/>
            <person name="Francisco L."/>
            <person name="Fu Q."/>
            <person name="Gubbala S."/>
            <person name="Hale W."/>
            <person name="Han Y."/>
            <person name="Hemphill L."/>
            <person name="Highlander S.K."/>
            <person name="Hirani K."/>
            <person name="Hogues M."/>
            <person name="Jackson L."/>
            <person name="Jakkamsetti A."/>
            <person name="Javaid M."/>
            <person name="Jiang H."/>
            <person name="Korchina V."/>
            <person name="Kovar C."/>
            <person name="Lara F."/>
            <person name="Lee S."/>
            <person name="Mata R."/>
            <person name="Mathew T."/>
            <person name="Moen C."/>
            <person name="Morales K."/>
            <person name="Munidasa M."/>
            <person name="Nazareth L."/>
            <person name="Ngo R."/>
            <person name="Nguyen L."/>
            <person name="Okwuonu G."/>
            <person name="Ongeri F."/>
            <person name="Patil S."/>
            <person name="Petrosino J."/>
            <person name="Pham C."/>
            <person name="Pham P."/>
            <person name="Pu L.-L."/>
            <person name="Puazo M."/>
            <person name="Raj R."/>
            <person name="Reid J."/>
            <person name="Rouhana J."/>
            <person name="Saada N."/>
            <person name="Shang Y."/>
            <person name="Simmons D."/>
            <person name="Thornton R."/>
            <person name="Warren J."/>
            <person name="Weissenberger G."/>
            <person name="Zhang J."/>
            <person name="Zhang L."/>
            <person name="Zhou C."/>
            <person name="Zhu D."/>
            <person name="Muzny D."/>
            <person name="Worley K."/>
            <person name="Gibbs R."/>
        </authorList>
    </citation>
    <scope>NUCLEOTIDE SEQUENCE [LARGE SCALE GENOMIC DNA]</scope>
    <source>
        <strain evidence="1 2">DSM 17361</strain>
    </source>
</reference>
<dbReference type="Proteomes" id="UP000003160">
    <property type="component" value="Unassembled WGS sequence"/>
</dbReference>
<name>D1PUB8_9BACT</name>
<dbReference type="EMBL" id="ACKS01000025">
    <property type="protein sequence ID" value="EFA45030.1"/>
    <property type="molecule type" value="Genomic_DNA"/>
</dbReference>